<sequence length="71" mass="7561">MFISRILSLLALSMLAAAACNLGFTEACCVMDPGPRGYSCLPFYDQCPNTRKLLCCGSLLGDGTASDCYLL</sequence>
<evidence type="ECO:0000313" key="1">
    <source>
        <dbReference type="EMBL" id="KAH7906188.1"/>
    </source>
</evidence>
<dbReference type="EMBL" id="MU268056">
    <property type="protein sequence ID" value="KAH7906188.1"/>
    <property type="molecule type" value="Genomic_DNA"/>
</dbReference>
<comment type="caution">
    <text evidence="1">The sequence shown here is derived from an EMBL/GenBank/DDBJ whole genome shotgun (WGS) entry which is preliminary data.</text>
</comment>
<gene>
    <name evidence="1" type="ORF">BJ138DRAFT_1163234</name>
</gene>
<proteinExistence type="predicted"/>
<evidence type="ECO:0000313" key="2">
    <source>
        <dbReference type="Proteomes" id="UP000790377"/>
    </source>
</evidence>
<accession>A0ACB7ZZI3</accession>
<keyword evidence="2" id="KW-1185">Reference proteome</keyword>
<organism evidence="1 2">
    <name type="scientific">Hygrophoropsis aurantiaca</name>
    <dbReference type="NCBI Taxonomy" id="72124"/>
    <lineage>
        <taxon>Eukaryota</taxon>
        <taxon>Fungi</taxon>
        <taxon>Dikarya</taxon>
        <taxon>Basidiomycota</taxon>
        <taxon>Agaricomycotina</taxon>
        <taxon>Agaricomycetes</taxon>
        <taxon>Agaricomycetidae</taxon>
        <taxon>Boletales</taxon>
        <taxon>Coniophorineae</taxon>
        <taxon>Hygrophoropsidaceae</taxon>
        <taxon>Hygrophoropsis</taxon>
    </lineage>
</organism>
<name>A0ACB7ZZI3_9AGAM</name>
<dbReference type="Proteomes" id="UP000790377">
    <property type="component" value="Unassembled WGS sequence"/>
</dbReference>
<reference evidence="1" key="1">
    <citation type="journal article" date="2021" name="New Phytol.">
        <title>Evolutionary innovations through gain and loss of genes in the ectomycorrhizal Boletales.</title>
        <authorList>
            <person name="Wu G."/>
            <person name="Miyauchi S."/>
            <person name="Morin E."/>
            <person name="Kuo A."/>
            <person name="Drula E."/>
            <person name="Varga T."/>
            <person name="Kohler A."/>
            <person name="Feng B."/>
            <person name="Cao Y."/>
            <person name="Lipzen A."/>
            <person name="Daum C."/>
            <person name="Hundley H."/>
            <person name="Pangilinan J."/>
            <person name="Johnson J."/>
            <person name="Barry K."/>
            <person name="LaButti K."/>
            <person name="Ng V."/>
            <person name="Ahrendt S."/>
            <person name="Min B."/>
            <person name="Choi I.G."/>
            <person name="Park H."/>
            <person name="Plett J.M."/>
            <person name="Magnuson J."/>
            <person name="Spatafora J.W."/>
            <person name="Nagy L.G."/>
            <person name="Henrissat B."/>
            <person name="Grigoriev I.V."/>
            <person name="Yang Z.L."/>
            <person name="Xu J."/>
            <person name="Martin F.M."/>
        </authorList>
    </citation>
    <scope>NUCLEOTIDE SEQUENCE</scope>
    <source>
        <strain evidence="1">ATCC 28755</strain>
    </source>
</reference>
<protein>
    <submittedName>
        <fullName evidence="1">Uncharacterized protein</fullName>
    </submittedName>
</protein>